<dbReference type="Gene3D" id="3.40.50.300">
    <property type="entry name" value="P-loop containing nucleotide triphosphate hydrolases"/>
    <property type="match status" value="1"/>
</dbReference>
<organism evidence="1 2">
    <name type="scientific">Faecalibacillus intestinalis</name>
    <dbReference type="NCBI Taxonomy" id="1982626"/>
    <lineage>
        <taxon>Bacteria</taxon>
        <taxon>Bacillati</taxon>
        <taxon>Bacillota</taxon>
        <taxon>Erysipelotrichia</taxon>
        <taxon>Erysipelotrichales</taxon>
        <taxon>Coprobacillaceae</taxon>
        <taxon>Faecalibacillus</taxon>
    </lineage>
</organism>
<dbReference type="InterPro" id="IPR051162">
    <property type="entry name" value="T4SS_component"/>
</dbReference>
<evidence type="ECO:0000313" key="2">
    <source>
        <dbReference type="Proteomes" id="UP001204814"/>
    </source>
</evidence>
<dbReference type="PANTHER" id="PTHR30121">
    <property type="entry name" value="UNCHARACTERIZED PROTEIN YJGR-RELATED"/>
    <property type="match status" value="1"/>
</dbReference>
<dbReference type="EMBL" id="JANGBO010000001">
    <property type="protein sequence ID" value="MCQ5060897.1"/>
    <property type="molecule type" value="Genomic_DNA"/>
</dbReference>
<dbReference type="Gene3D" id="1.10.8.730">
    <property type="match status" value="1"/>
</dbReference>
<proteinExistence type="predicted"/>
<reference evidence="1" key="1">
    <citation type="submission" date="2022-06" db="EMBL/GenBank/DDBJ databases">
        <title>Isolation of gut microbiota from human fecal samples.</title>
        <authorList>
            <person name="Pamer E.G."/>
            <person name="Barat B."/>
            <person name="Waligurski E."/>
            <person name="Medina S."/>
            <person name="Paddock L."/>
            <person name="Mostad J."/>
        </authorList>
    </citation>
    <scope>NUCLEOTIDE SEQUENCE</scope>
    <source>
        <strain evidence="1">DFI.6.24</strain>
    </source>
</reference>
<name>A0AAP2UGN3_9FIRM</name>
<protein>
    <recommendedName>
        <fullName evidence="3">TraG P-loop domain-containing protein</fullName>
    </recommendedName>
</protein>
<gene>
    <name evidence="1" type="ORF">NE542_03475</name>
</gene>
<evidence type="ECO:0000313" key="1">
    <source>
        <dbReference type="EMBL" id="MCQ5060897.1"/>
    </source>
</evidence>
<dbReference type="AlphaFoldDB" id="A0AAP2UGN3"/>
<dbReference type="RefSeq" id="WP_227352004.1">
    <property type="nucleotide sequence ID" value="NZ_JAJDKX010000007.1"/>
</dbReference>
<dbReference type="SUPFAM" id="SSF52540">
    <property type="entry name" value="P-loop containing nucleoside triphosphate hydrolases"/>
    <property type="match status" value="1"/>
</dbReference>
<sequence length="620" mass="71237">MKLKRTEKARRTTLAPHGLVEKDTYYIIGDKYVRVLTVSAMPKAITEGFLAQFINSPDYHIDFSTSLMNIDFASYMQKEINHMEEQINKTNTDTAREELITRYYTMQETIKQMVANKSRTMNVVINIYITADDLQKLNEKTIAVKNRIQTDNHMRLHALPRLQVGAMQKNSPLFIGNSLNKYVDYHIGVMLPTLTGAALWPFFYDSIDDKYGTFIGVEANTGGKIIFDQFAYLNDTENAKAQGRTAGNMLVIGKTGMGKTVFMTLLICSHIINHRKVIWLDPENKNRELTRKLEGNYIEVGLNKNVINIFDLQPVSTDADEKESEEVMYDTKIAIKNVVEDVIIMFKTLWPNITEDEINVLDEITEKTYRVVGIDGTESFRYLKPEDYPTFTTFSVVIDQMLEEYENSSLKNKKVIEALLNLQMKMRSLVGTAGIEGHLSRYFNGTTNINMDSLDTIGLVSFGTKHLMNTPEHIRNALLRIIFKYAWSNCLSTDEQTVFVTDEDHTYIQNEPIAALKAQFQRRARKYNTVTISGTQEVKDYNNDRIQVHGAAIFNNATYRVYFNMELDGIVELGKLVHLTDQEMDTIRFLLPHYCLFENGNRKIPVHILMSEREKEFFGA</sequence>
<accession>A0AAP2UGN3</accession>
<dbReference type="PANTHER" id="PTHR30121:SF6">
    <property type="entry name" value="SLR6007 PROTEIN"/>
    <property type="match status" value="1"/>
</dbReference>
<dbReference type="InterPro" id="IPR027417">
    <property type="entry name" value="P-loop_NTPase"/>
</dbReference>
<dbReference type="Proteomes" id="UP001204814">
    <property type="component" value="Unassembled WGS sequence"/>
</dbReference>
<comment type="caution">
    <text evidence="1">The sequence shown here is derived from an EMBL/GenBank/DDBJ whole genome shotgun (WGS) entry which is preliminary data.</text>
</comment>
<evidence type="ECO:0008006" key="3">
    <source>
        <dbReference type="Google" id="ProtNLM"/>
    </source>
</evidence>